<keyword evidence="2" id="KW-0378">Hydrolase</keyword>
<reference evidence="9 10" key="1">
    <citation type="journal article" date="2011" name="Proc. Natl. Acad. Sci. U.S.A.">
        <title>Genome and transcriptome analyses of the mountain pine beetle-fungal symbiont Grosmannia clavigera, a lodgepole pine pathogen.</title>
        <authorList>
            <person name="DiGuistini S."/>
            <person name="Wang Y."/>
            <person name="Liao N.Y."/>
            <person name="Taylor G."/>
            <person name="Tanguay P."/>
            <person name="Feau N."/>
            <person name="Henrissat B."/>
            <person name="Chan S.K."/>
            <person name="Hesse-Orce U."/>
            <person name="Alamouti S.M."/>
            <person name="Tsui C.K.M."/>
            <person name="Docking R.T."/>
            <person name="Levasseur A."/>
            <person name="Haridas S."/>
            <person name="Robertson G."/>
            <person name="Birol I."/>
            <person name="Holt R.A."/>
            <person name="Marra M.A."/>
            <person name="Hamelin R.C."/>
            <person name="Hirst M."/>
            <person name="Jones S.J.M."/>
            <person name="Bohlmann J."/>
            <person name="Breuil C."/>
        </authorList>
    </citation>
    <scope>NUCLEOTIDE SEQUENCE [LARGE SCALE GENOMIC DNA]</scope>
    <source>
        <strain evidence="10">kw1407 / UAMH 11150</strain>
    </source>
</reference>
<dbReference type="InterPro" id="IPR000757">
    <property type="entry name" value="Beta-glucanase-like"/>
</dbReference>
<evidence type="ECO:0000256" key="1">
    <source>
        <dbReference type="ARBA" id="ARBA00022729"/>
    </source>
</evidence>
<dbReference type="PANTHER" id="PTHR10963">
    <property type="entry name" value="GLYCOSYL HYDROLASE-RELATED"/>
    <property type="match status" value="1"/>
</dbReference>
<dbReference type="Pfam" id="PF00722">
    <property type="entry name" value="Glyco_hydro_16"/>
    <property type="match status" value="1"/>
</dbReference>
<dbReference type="OrthoDB" id="4781at2759"/>
<comment type="similarity">
    <text evidence="4">Belongs to the glycosyl hydrolase 16 family. CRH1 subfamily.</text>
</comment>
<accession>F0XAU5</accession>
<dbReference type="InParanoid" id="F0XAU5"/>
<protein>
    <submittedName>
        <fullName evidence="9">Cell wall glucanase</fullName>
    </submittedName>
</protein>
<proteinExistence type="inferred from homology"/>
<dbReference type="GO" id="GO:0031505">
    <property type="term" value="P:fungal-type cell wall organization"/>
    <property type="evidence" value="ECO:0007669"/>
    <property type="project" value="TreeGrafter"/>
</dbReference>
<keyword evidence="7" id="KW-0472">Membrane</keyword>
<keyword evidence="3" id="KW-0326">Glycosidase</keyword>
<dbReference type="GO" id="GO:0004553">
    <property type="term" value="F:hydrolase activity, hydrolyzing O-glycosyl compounds"/>
    <property type="evidence" value="ECO:0007669"/>
    <property type="project" value="InterPro"/>
</dbReference>
<dbReference type="PROSITE" id="PS51762">
    <property type="entry name" value="GH16_2"/>
    <property type="match status" value="1"/>
</dbReference>
<keyword evidence="10" id="KW-1185">Reference proteome</keyword>
<dbReference type="InterPro" id="IPR050546">
    <property type="entry name" value="Glycosyl_Hydrlase_16"/>
</dbReference>
<evidence type="ECO:0000256" key="6">
    <source>
        <dbReference type="SAM" id="MobiDB-lite"/>
    </source>
</evidence>
<evidence type="ECO:0000313" key="9">
    <source>
        <dbReference type="EMBL" id="EFX05192.1"/>
    </source>
</evidence>
<organism evidence="10">
    <name type="scientific">Grosmannia clavigera (strain kw1407 / UAMH 11150)</name>
    <name type="common">Blue stain fungus</name>
    <name type="synonym">Graphiocladiella clavigera</name>
    <dbReference type="NCBI Taxonomy" id="655863"/>
    <lineage>
        <taxon>Eukaryota</taxon>
        <taxon>Fungi</taxon>
        <taxon>Dikarya</taxon>
        <taxon>Ascomycota</taxon>
        <taxon>Pezizomycotina</taxon>
        <taxon>Sordariomycetes</taxon>
        <taxon>Sordariomycetidae</taxon>
        <taxon>Ophiostomatales</taxon>
        <taxon>Ophiostomataceae</taxon>
        <taxon>Leptographium</taxon>
    </lineage>
</organism>
<dbReference type="RefSeq" id="XP_014174674.1">
    <property type="nucleotide sequence ID" value="XM_014319199.1"/>
</dbReference>
<dbReference type="Proteomes" id="UP000007796">
    <property type="component" value="Unassembled WGS sequence"/>
</dbReference>
<dbReference type="Gene3D" id="2.60.120.200">
    <property type="match status" value="1"/>
</dbReference>
<evidence type="ECO:0000259" key="8">
    <source>
        <dbReference type="PROSITE" id="PS51762"/>
    </source>
</evidence>
<dbReference type="FunFam" id="2.60.120.200:FF:000159">
    <property type="entry name" value="Glycosidase"/>
    <property type="match status" value="1"/>
</dbReference>
<keyword evidence="7" id="KW-1133">Transmembrane helix</keyword>
<dbReference type="InterPro" id="IPR013320">
    <property type="entry name" value="ConA-like_dom_sf"/>
</dbReference>
<evidence type="ECO:0000256" key="3">
    <source>
        <dbReference type="ARBA" id="ARBA00023295"/>
    </source>
</evidence>
<dbReference type="GeneID" id="25981333"/>
<dbReference type="GO" id="GO:0009277">
    <property type="term" value="C:fungal-type cell wall"/>
    <property type="evidence" value="ECO:0007669"/>
    <property type="project" value="TreeGrafter"/>
</dbReference>
<dbReference type="GO" id="GO:0016757">
    <property type="term" value="F:glycosyltransferase activity"/>
    <property type="evidence" value="ECO:0007669"/>
    <property type="project" value="TreeGrafter"/>
</dbReference>
<evidence type="ECO:0000256" key="7">
    <source>
        <dbReference type="SAM" id="Phobius"/>
    </source>
</evidence>
<keyword evidence="1" id="KW-0732">Signal</keyword>
<keyword evidence="7" id="KW-0812">Transmembrane</keyword>
<dbReference type="EMBL" id="GL629739">
    <property type="protein sequence ID" value="EFX05192.1"/>
    <property type="molecule type" value="Genomic_DNA"/>
</dbReference>
<gene>
    <name evidence="9" type="ORF">CMQ_7754</name>
</gene>
<dbReference type="GO" id="GO:0005975">
    <property type="term" value="P:carbohydrate metabolic process"/>
    <property type="evidence" value="ECO:0007669"/>
    <property type="project" value="InterPro"/>
</dbReference>
<evidence type="ECO:0000256" key="2">
    <source>
        <dbReference type="ARBA" id="ARBA00022801"/>
    </source>
</evidence>
<evidence type="ECO:0000256" key="5">
    <source>
        <dbReference type="ARBA" id="ARBA00093308"/>
    </source>
</evidence>
<feature type="domain" description="GH16" evidence="8">
    <location>
        <begin position="8"/>
        <end position="196"/>
    </location>
</feature>
<feature type="region of interest" description="Disordered" evidence="6">
    <location>
        <begin position="266"/>
        <end position="299"/>
    </location>
</feature>
<comment type="function">
    <text evidence="5">Dual chitinase/transglycosylase that plays a role in cell wall architecture. Chitinase and transglycosylase activities are coupled. Required for the polysaccharide cross-linking at the septa and the cell wall. More specifically, transfers chitin to 1,6-beta-glucan in the cell wall.</text>
</comment>
<evidence type="ECO:0000256" key="4">
    <source>
        <dbReference type="ARBA" id="ARBA00038074"/>
    </source>
</evidence>
<name>F0XAU5_GROCL</name>
<dbReference type="PANTHER" id="PTHR10963:SF22">
    <property type="entry name" value="GLYCOSIDASE CRH2-RELATED"/>
    <property type="match status" value="1"/>
</dbReference>
<dbReference type="STRING" id="655863.F0XAU5"/>
<sequence length="364" mass="39255">MEGMVETSKYLGDPKTADWVYQGTPLVYNNESILLTMPARSVGTVLATTTYMWYGTVTARLKTSRGAGIVTAFILLSDVKDEIDYEFVGTELEIAQTNYYSQGIPIYANSANLTLSNTYHNWHTYQIRWTPDTITWLVDNQVGRVKKRSDTWNATANQWNYPQTPARVQISIWPGGASSNAPGTIQWAGGLVDWDSDDINKYGYDFATFGEISIQCFNASSAPGTNNAVSYTYNNLVALNNSVGNGYKPTVLRSFLGTGLDMDIEEQRSSISSSESQTHAPVDSIPGGSPSLPASGEHMQSGFSSTVVIASSSTSCAESSFSQYCGSSSGSSKSDGGRIVRGQRVLGASAIAVVIAFGAVHFVM</sequence>
<evidence type="ECO:0000313" key="10">
    <source>
        <dbReference type="Proteomes" id="UP000007796"/>
    </source>
</evidence>
<feature type="transmembrane region" description="Helical" evidence="7">
    <location>
        <begin position="345"/>
        <end position="363"/>
    </location>
</feature>
<dbReference type="SUPFAM" id="SSF49899">
    <property type="entry name" value="Concanavalin A-like lectins/glucanases"/>
    <property type="match status" value="1"/>
</dbReference>
<dbReference type="AlphaFoldDB" id="F0XAU5"/>
<dbReference type="HOGENOM" id="CLU_040459_0_0_1"/>
<dbReference type="eggNOG" id="ENOG502QVQI">
    <property type="taxonomic scope" value="Eukaryota"/>
</dbReference>